<evidence type="ECO:0000313" key="1">
    <source>
        <dbReference type="EMBL" id="MBB5912263.1"/>
    </source>
</evidence>
<evidence type="ECO:0008006" key="3">
    <source>
        <dbReference type="Google" id="ProtNLM"/>
    </source>
</evidence>
<dbReference type="AlphaFoldDB" id="A0A7W9PAM8"/>
<protein>
    <recommendedName>
        <fullName evidence="3">DUF1905 domain-containing protein</fullName>
    </recommendedName>
</protein>
<accession>A0A7W9PAM8</accession>
<proteinExistence type="predicted"/>
<sequence length="145" mass="15497">MERFEAVIEPAGGNNAYIPVPPEVVAALGGGGRIPVRATFDGVDYTGSIVSMGNGPCIGLVKAIRAELGKQPGDTVDVTLERDTAERTVDIPDDLAAALADAGVREPFDRLSYTRRREHVTSVTGAKRPETRARRIDKIVEALRA</sequence>
<evidence type="ECO:0000313" key="2">
    <source>
        <dbReference type="Proteomes" id="UP000540412"/>
    </source>
</evidence>
<name>A0A7W9PAM8_9NOCA</name>
<comment type="caution">
    <text evidence="1">The sequence shown here is derived from an EMBL/GenBank/DDBJ whole genome shotgun (WGS) entry which is preliminary data.</text>
</comment>
<dbReference type="Pfam" id="PF08922">
    <property type="entry name" value="DUF1905"/>
    <property type="match status" value="1"/>
</dbReference>
<dbReference type="InterPro" id="IPR037079">
    <property type="entry name" value="AF2212/PG0164-like_sf"/>
</dbReference>
<gene>
    <name evidence="1" type="ORF">BJY24_001130</name>
</gene>
<dbReference type="EMBL" id="JACHIT010000001">
    <property type="protein sequence ID" value="MBB5912263.1"/>
    <property type="molecule type" value="Genomic_DNA"/>
</dbReference>
<dbReference type="Gene3D" id="2.40.30.100">
    <property type="entry name" value="AF2212/PG0164-like"/>
    <property type="match status" value="1"/>
</dbReference>
<dbReference type="SUPFAM" id="SSF141694">
    <property type="entry name" value="AF2212/PG0164-like"/>
    <property type="match status" value="1"/>
</dbReference>
<dbReference type="Proteomes" id="UP000540412">
    <property type="component" value="Unassembled WGS sequence"/>
</dbReference>
<organism evidence="1 2">
    <name type="scientific">Nocardia transvalensis</name>
    <dbReference type="NCBI Taxonomy" id="37333"/>
    <lineage>
        <taxon>Bacteria</taxon>
        <taxon>Bacillati</taxon>
        <taxon>Actinomycetota</taxon>
        <taxon>Actinomycetes</taxon>
        <taxon>Mycobacteriales</taxon>
        <taxon>Nocardiaceae</taxon>
        <taxon>Nocardia</taxon>
    </lineage>
</organism>
<dbReference type="InterPro" id="IPR015018">
    <property type="entry name" value="DUF1905"/>
</dbReference>
<keyword evidence="2" id="KW-1185">Reference proteome</keyword>
<dbReference type="RefSeq" id="WP_040750132.1">
    <property type="nucleotide sequence ID" value="NZ_JACHIT010000001.1"/>
</dbReference>
<reference evidence="1 2" key="1">
    <citation type="submission" date="2020-08" db="EMBL/GenBank/DDBJ databases">
        <title>Sequencing the genomes of 1000 actinobacteria strains.</title>
        <authorList>
            <person name="Klenk H.-P."/>
        </authorList>
    </citation>
    <scope>NUCLEOTIDE SEQUENCE [LARGE SCALE GENOMIC DNA]</scope>
    <source>
        <strain evidence="1 2">DSM 43582</strain>
    </source>
</reference>
<dbReference type="Pfam" id="PF13376">
    <property type="entry name" value="OmdA"/>
    <property type="match status" value="1"/>
</dbReference>